<keyword evidence="2" id="KW-0378">Hydrolase</keyword>
<accession>Q8EUW5</accession>
<gene>
    <name evidence="8" type="ordered locus">MYPE8030</name>
</gene>
<protein>
    <submittedName>
        <fullName evidence="8">ATP-dependent RNA helicase</fullName>
    </submittedName>
</protein>
<dbReference type="AlphaFoldDB" id="Q8EUW5"/>
<dbReference type="GO" id="GO:0016787">
    <property type="term" value="F:hydrolase activity"/>
    <property type="evidence" value="ECO:0007669"/>
    <property type="project" value="UniProtKB-KW"/>
</dbReference>
<dbReference type="HOGENOM" id="CLU_003041_1_3_14"/>
<keyword evidence="4" id="KW-0067">ATP-binding</keyword>
<name>Q8EUW5_MALP2</name>
<dbReference type="Proteomes" id="UP000002522">
    <property type="component" value="Chromosome"/>
</dbReference>
<dbReference type="EMBL" id="BA000026">
    <property type="protein sequence ID" value="BAC44596.1"/>
    <property type="molecule type" value="Genomic_DNA"/>
</dbReference>
<organism evidence="8 9">
    <name type="scientific">Malacoplasma penetrans (strain HF-2)</name>
    <name type="common">Mycoplasma penetrans</name>
    <dbReference type="NCBI Taxonomy" id="272633"/>
    <lineage>
        <taxon>Bacteria</taxon>
        <taxon>Bacillati</taxon>
        <taxon>Mycoplasmatota</taxon>
        <taxon>Mycoplasmoidales</taxon>
        <taxon>Mycoplasmoidaceae</taxon>
        <taxon>Malacoplasma</taxon>
    </lineage>
</organism>
<evidence type="ECO:0000313" key="9">
    <source>
        <dbReference type="Proteomes" id="UP000002522"/>
    </source>
</evidence>
<evidence type="ECO:0000259" key="7">
    <source>
        <dbReference type="PROSITE" id="PS51194"/>
    </source>
</evidence>
<dbReference type="PROSITE" id="PS51194">
    <property type="entry name" value="HELICASE_CTER"/>
    <property type="match status" value="1"/>
</dbReference>
<dbReference type="CDD" id="cd18787">
    <property type="entry name" value="SF2_C_DEAD"/>
    <property type="match status" value="1"/>
</dbReference>
<dbReference type="GO" id="GO:0003676">
    <property type="term" value="F:nucleic acid binding"/>
    <property type="evidence" value="ECO:0007669"/>
    <property type="project" value="InterPro"/>
</dbReference>
<dbReference type="PANTHER" id="PTHR47959">
    <property type="entry name" value="ATP-DEPENDENT RNA HELICASE RHLE-RELATED"/>
    <property type="match status" value="1"/>
</dbReference>
<proteinExistence type="inferred from homology"/>
<dbReference type="InterPro" id="IPR050079">
    <property type="entry name" value="DEAD_box_RNA_helicase"/>
</dbReference>
<evidence type="ECO:0000256" key="1">
    <source>
        <dbReference type="ARBA" id="ARBA00022741"/>
    </source>
</evidence>
<dbReference type="CDD" id="cd00268">
    <property type="entry name" value="DEADc"/>
    <property type="match status" value="1"/>
</dbReference>
<keyword evidence="9" id="KW-1185">Reference proteome</keyword>
<evidence type="ECO:0000256" key="5">
    <source>
        <dbReference type="ARBA" id="ARBA00038437"/>
    </source>
</evidence>
<evidence type="ECO:0000256" key="4">
    <source>
        <dbReference type="ARBA" id="ARBA00022840"/>
    </source>
</evidence>
<dbReference type="GO" id="GO:0005524">
    <property type="term" value="F:ATP binding"/>
    <property type="evidence" value="ECO:0007669"/>
    <property type="project" value="UniProtKB-KW"/>
</dbReference>
<evidence type="ECO:0000256" key="3">
    <source>
        <dbReference type="ARBA" id="ARBA00022806"/>
    </source>
</evidence>
<dbReference type="eggNOG" id="COG0513">
    <property type="taxonomic scope" value="Bacteria"/>
</dbReference>
<dbReference type="Pfam" id="PF00270">
    <property type="entry name" value="DEAD"/>
    <property type="match status" value="1"/>
</dbReference>
<evidence type="ECO:0000259" key="6">
    <source>
        <dbReference type="PROSITE" id="PS51192"/>
    </source>
</evidence>
<dbReference type="SMART" id="SM00487">
    <property type="entry name" value="DEXDc"/>
    <property type="match status" value="1"/>
</dbReference>
<evidence type="ECO:0000256" key="2">
    <source>
        <dbReference type="ARBA" id="ARBA00022801"/>
    </source>
</evidence>
<dbReference type="GO" id="GO:0005829">
    <property type="term" value="C:cytosol"/>
    <property type="evidence" value="ECO:0007669"/>
    <property type="project" value="TreeGrafter"/>
</dbReference>
<dbReference type="SUPFAM" id="SSF52540">
    <property type="entry name" value="P-loop containing nucleoside triphosphate hydrolases"/>
    <property type="match status" value="1"/>
</dbReference>
<dbReference type="InterPro" id="IPR014001">
    <property type="entry name" value="Helicase_ATP-bd"/>
</dbReference>
<dbReference type="KEGG" id="mpe:MYPE8030"/>
<keyword evidence="3 8" id="KW-0347">Helicase</keyword>
<dbReference type="InParanoid" id="Q8EUW5"/>
<dbReference type="SMART" id="SM00490">
    <property type="entry name" value="HELICc"/>
    <property type="match status" value="1"/>
</dbReference>
<dbReference type="FunCoup" id="Q8EUW5">
    <property type="interactions" value="193"/>
</dbReference>
<feature type="domain" description="Helicase C-terminal" evidence="7">
    <location>
        <begin position="231"/>
        <end position="374"/>
    </location>
</feature>
<reference evidence="8 9" key="1">
    <citation type="journal article" date="2002" name="Nucleic Acids Res.">
        <title>The complete genomic sequence of Mycoplasma penetrans, an intracellular bacterial pathogen in humans.</title>
        <authorList>
            <person name="Sasaki Y."/>
            <person name="Ishikawa J."/>
            <person name="Yamashita A."/>
            <person name="Oshima K."/>
            <person name="Kenri T."/>
            <person name="Furuya K."/>
            <person name="Yoshino C."/>
            <person name="Horino A."/>
            <person name="Shiba T."/>
            <person name="Sasaki T."/>
            <person name="Hattori M."/>
        </authorList>
    </citation>
    <scope>NUCLEOTIDE SEQUENCE [LARGE SCALE GENOMIC DNA]</scope>
    <source>
        <strain evidence="8 9">HF-2</strain>
    </source>
</reference>
<dbReference type="PROSITE" id="PS51192">
    <property type="entry name" value="HELICASE_ATP_BIND_1"/>
    <property type="match status" value="1"/>
</dbReference>
<sequence length="457" mass="53540">MIKEFKDFIQTTLTSEMDIKELNVLQTESIPIINKDKNVVLVSQTGTGKTLCYLLPILENINLDSKELQAVIVVPTKELIRQITKILSFFKKHNNKLSYLSIVNNASNVDFALESKSPNHQIIVCSPSKFNELTKYKTYVRSLQYIVLDEADMTLDLGFFGLVNQAFSSLKHINNIKKIATSATLHESLSVQVSKFFKNSIIIDKSKNIWENPNIKHYVIHYNHNEDKNKMLLNIIKKLNPFFGIVFCNTKKEVDALYDYIYQNKIPVLKLHSGLENRQRKNIFREIKENNINLLIATDLASRGVDIEGASHVISYDLPKEDLWYVHRAGRSGRKSYKGASYVFNDSNSIYQIERLSRKGIRWNHLKYYKHNLNEYQFKFKTRVKKETKVDLQIRDVINKASKKVKPNYKKKIKLQIQEIKRKAKRERIEELVNQQRLKKYKMESARKTRLKKERGY</sequence>
<dbReference type="Pfam" id="PF00271">
    <property type="entry name" value="Helicase_C"/>
    <property type="match status" value="1"/>
</dbReference>
<dbReference type="InterPro" id="IPR044742">
    <property type="entry name" value="DEAD/DEAH_RhlB"/>
</dbReference>
<evidence type="ECO:0000313" key="8">
    <source>
        <dbReference type="EMBL" id="BAC44596.1"/>
    </source>
</evidence>
<dbReference type="Gene3D" id="3.40.50.300">
    <property type="entry name" value="P-loop containing nucleotide triphosphate hydrolases"/>
    <property type="match status" value="2"/>
</dbReference>
<dbReference type="InterPro" id="IPR027417">
    <property type="entry name" value="P-loop_NTPase"/>
</dbReference>
<keyword evidence="1" id="KW-0547">Nucleotide-binding</keyword>
<dbReference type="InterPro" id="IPR001650">
    <property type="entry name" value="Helicase_C-like"/>
</dbReference>
<dbReference type="STRING" id="272633.gene:10731925"/>
<feature type="domain" description="Helicase ATP-binding" evidence="6">
    <location>
        <begin position="30"/>
        <end position="203"/>
    </location>
</feature>
<dbReference type="InterPro" id="IPR011545">
    <property type="entry name" value="DEAD/DEAH_box_helicase_dom"/>
</dbReference>
<dbReference type="RefSeq" id="WP_011077625.1">
    <property type="nucleotide sequence ID" value="NC_004432.1"/>
</dbReference>
<dbReference type="PANTHER" id="PTHR47959:SF13">
    <property type="entry name" value="ATP-DEPENDENT RNA HELICASE RHLE"/>
    <property type="match status" value="1"/>
</dbReference>
<dbReference type="GO" id="GO:0003724">
    <property type="term" value="F:RNA helicase activity"/>
    <property type="evidence" value="ECO:0007669"/>
    <property type="project" value="TreeGrafter"/>
</dbReference>
<comment type="similarity">
    <text evidence="5">Belongs to the DEAD box helicase family.</text>
</comment>